<name>A0A242MPH2_CABSO</name>
<organism evidence="6 7">
    <name type="scientific">Caballeronia sordidicola</name>
    <name type="common">Burkholderia sordidicola</name>
    <dbReference type="NCBI Taxonomy" id="196367"/>
    <lineage>
        <taxon>Bacteria</taxon>
        <taxon>Pseudomonadati</taxon>
        <taxon>Pseudomonadota</taxon>
        <taxon>Betaproteobacteria</taxon>
        <taxon>Burkholderiales</taxon>
        <taxon>Burkholderiaceae</taxon>
        <taxon>Caballeronia</taxon>
    </lineage>
</organism>
<accession>A0A242MPH2</accession>
<feature type="transmembrane region" description="Helical" evidence="5">
    <location>
        <begin position="150"/>
        <end position="169"/>
    </location>
</feature>
<dbReference type="AlphaFoldDB" id="A0A242MPH2"/>
<dbReference type="InterPro" id="IPR007688">
    <property type="entry name" value="Conjugal_tfr_TrbL/VirB6"/>
</dbReference>
<evidence type="ECO:0000256" key="1">
    <source>
        <dbReference type="ARBA" id="ARBA00004141"/>
    </source>
</evidence>
<protein>
    <submittedName>
        <fullName evidence="6">Inner membrane protein of type IV secretion of T-DNA complex, VirB6</fullName>
    </submittedName>
</protein>
<proteinExistence type="predicted"/>
<dbReference type="Pfam" id="PF04610">
    <property type="entry name" value="TrbL"/>
    <property type="match status" value="1"/>
</dbReference>
<evidence type="ECO:0000313" key="7">
    <source>
        <dbReference type="Proteomes" id="UP000195221"/>
    </source>
</evidence>
<sequence length="314" mass="32522">MSVAPINVAIFQPLMTMFDTTVNQTIMTGSANLITLISPLVAAGLGVYMLLIMTSYWRGATDQPVIDFFMRFAAWGLIITAGMNIQYYTEYVVPFFNGVGDDIAQALTNSPSTGTALDTLLSSYLTAINNLFAPLSPFNVGGYVASCANALLIILVALPFLALAAAYLILAKFALGLLLALGPMFIAAALFPATRKFFEAWTAQCLNYAFLTALFAAAGAIEVKFATASVPAGSLTDIPTTAKLAMMGITFIVVSLNLPALASALAGGVGISAMAQHAGGPARFAGKSVGKGISSGYRAAKQLTGRAAGGSIEG</sequence>
<gene>
    <name evidence="6" type="ORF">PAMC26577_18920</name>
</gene>
<evidence type="ECO:0000256" key="5">
    <source>
        <dbReference type="SAM" id="Phobius"/>
    </source>
</evidence>
<evidence type="ECO:0000313" key="6">
    <source>
        <dbReference type="EMBL" id="OTP73217.1"/>
    </source>
</evidence>
<evidence type="ECO:0000256" key="3">
    <source>
        <dbReference type="ARBA" id="ARBA00022989"/>
    </source>
</evidence>
<dbReference type="Proteomes" id="UP000195221">
    <property type="component" value="Unassembled WGS sequence"/>
</dbReference>
<dbReference type="RefSeq" id="WP_256936017.1">
    <property type="nucleotide sequence ID" value="NZ_NBTZ01000078.1"/>
</dbReference>
<feature type="transmembrane region" description="Helical" evidence="5">
    <location>
        <begin position="33"/>
        <end position="56"/>
    </location>
</feature>
<comment type="caution">
    <text evidence="6">The sequence shown here is derived from an EMBL/GenBank/DDBJ whole genome shotgun (WGS) entry which is preliminary data.</text>
</comment>
<feature type="transmembrane region" description="Helical" evidence="5">
    <location>
        <begin position="245"/>
        <end position="266"/>
    </location>
</feature>
<reference evidence="6 7" key="1">
    <citation type="submission" date="2017-03" db="EMBL/GenBank/DDBJ databases">
        <title>Genome analysis of strain PAMC 26577.</title>
        <authorList>
            <person name="Oh H.-M."/>
            <person name="Yang J.-A."/>
        </authorList>
    </citation>
    <scope>NUCLEOTIDE SEQUENCE [LARGE SCALE GENOMIC DNA]</scope>
    <source>
        <strain evidence="6 7">PAMC 26577</strain>
    </source>
</reference>
<evidence type="ECO:0000256" key="4">
    <source>
        <dbReference type="ARBA" id="ARBA00023136"/>
    </source>
</evidence>
<keyword evidence="2 5" id="KW-0812">Transmembrane</keyword>
<feature type="transmembrane region" description="Helical" evidence="5">
    <location>
        <begin position="68"/>
        <end position="88"/>
    </location>
</feature>
<dbReference type="EMBL" id="NBTZ01000078">
    <property type="protein sequence ID" value="OTP73217.1"/>
    <property type="molecule type" value="Genomic_DNA"/>
</dbReference>
<feature type="transmembrane region" description="Helical" evidence="5">
    <location>
        <begin position="175"/>
        <end position="193"/>
    </location>
</feature>
<feature type="transmembrane region" description="Helical" evidence="5">
    <location>
        <begin position="205"/>
        <end position="225"/>
    </location>
</feature>
<comment type="subcellular location">
    <subcellularLocation>
        <location evidence="1">Membrane</location>
        <topology evidence="1">Multi-pass membrane protein</topology>
    </subcellularLocation>
</comment>
<evidence type="ECO:0000256" key="2">
    <source>
        <dbReference type="ARBA" id="ARBA00022692"/>
    </source>
</evidence>
<keyword evidence="4 5" id="KW-0472">Membrane</keyword>
<dbReference type="GO" id="GO:0016020">
    <property type="term" value="C:membrane"/>
    <property type="evidence" value="ECO:0007669"/>
    <property type="project" value="UniProtKB-SubCell"/>
</dbReference>
<keyword evidence="3 5" id="KW-1133">Transmembrane helix</keyword>
<dbReference type="GO" id="GO:0030255">
    <property type="term" value="P:protein secretion by the type IV secretion system"/>
    <property type="evidence" value="ECO:0007669"/>
    <property type="project" value="InterPro"/>
</dbReference>